<dbReference type="Proteomes" id="UP000007800">
    <property type="component" value="Unassembled WGS sequence"/>
</dbReference>
<evidence type="ECO:0000256" key="2">
    <source>
        <dbReference type="ARBA" id="ARBA00022574"/>
    </source>
</evidence>
<keyword evidence="2" id="KW-0853">WD repeat</keyword>
<dbReference type="RefSeq" id="XP_002777773.1">
    <property type="nucleotide sequence ID" value="XM_002777727.1"/>
</dbReference>
<dbReference type="PANTHER" id="PTHR44019">
    <property type="entry name" value="WD REPEAT-CONTAINING PROTEIN 55"/>
    <property type="match status" value="1"/>
</dbReference>
<feature type="region of interest" description="Disordered" evidence="4">
    <location>
        <begin position="558"/>
        <end position="581"/>
    </location>
</feature>
<dbReference type="SUPFAM" id="SSF50978">
    <property type="entry name" value="WD40 repeat-like"/>
    <property type="match status" value="2"/>
</dbReference>
<dbReference type="AlphaFoldDB" id="C5L0S6"/>
<keyword evidence="3" id="KW-0677">Repeat</keyword>
<evidence type="ECO:0000313" key="5">
    <source>
        <dbReference type="EMBL" id="EER09568.1"/>
    </source>
</evidence>
<keyword evidence="6" id="KW-1185">Reference proteome</keyword>
<gene>
    <name evidence="5" type="ORF">Pmar_PMAR008692</name>
</gene>
<accession>C5L0S6</accession>
<proteinExistence type="inferred from homology"/>
<dbReference type="EMBL" id="GG678140">
    <property type="protein sequence ID" value="EER09568.1"/>
    <property type="molecule type" value="Genomic_DNA"/>
</dbReference>
<dbReference type="OrthoDB" id="2288928at2759"/>
<evidence type="ECO:0000256" key="1">
    <source>
        <dbReference type="ARBA" id="ARBA00007625"/>
    </source>
</evidence>
<evidence type="ECO:0000256" key="3">
    <source>
        <dbReference type="ARBA" id="ARBA00022737"/>
    </source>
</evidence>
<evidence type="ECO:0000256" key="4">
    <source>
        <dbReference type="SAM" id="MobiDB-lite"/>
    </source>
</evidence>
<protein>
    <submittedName>
        <fullName evidence="5">U5 snrnp-specific protein, putative</fullName>
    </submittedName>
</protein>
<sequence length="617" mass="67837">MAPSSLPPLPDIVLPEHTFDVRFHPAEQLLASATISGDVIFHTYDQESRVVEKVGHFHTHRQSCRVVRWQPTQGDWIMSGSADGTVSRNDRSGKQLWLSSKMDAGVSTMEVINDSGLVAAGSDEGQILVFDSRIHRKKSVVVKLPDEDRQEDYITQLLVENDAKSLLSTSGDATLACYDLRYNKQKLKAMSDSQENELLSMCLVKDGKKLLTGDQNGVVGIWNYDYWGDVRDRITHMQNVTSLDNMIAVDDSTVVCGGGDGYVRVFCVFPNAVKGVLGGHTDVSTGKPVAAEIESMHADLDEGIVATVGQDYHIKFWRVGDALKMAAGETKDSDAESEDEEAASKLTRAKRQKMKRKAAQIGKQKNTASVVVKFPDEDRQEDYITQLLVENDGKSLLSTSGDATLACYDLRYNKQKLKAMSDSQENELLSMCLVKDGKKLLTGDQNGVVGIWNYDYWGDVRDRITHMQNVTSLDNMIAVDDSTVVCGGGDGYVRVFCVFPNAVKGVLGGHTDVSTGKPVAAEIESMHADLDEGIVATVGQDYHIKFWRVGDALKMAAGETKDSDAESEDEEAASKLTRAKRQKMKRKAAQIGKQKNTASVNAKKANTKAFFRDIDDL</sequence>
<organism evidence="6">
    <name type="scientific">Perkinsus marinus (strain ATCC 50983 / TXsc)</name>
    <dbReference type="NCBI Taxonomy" id="423536"/>
    <lineage>
        <taxon>Eukaryota</taxon>
        <taxon>Sar</taxon>
        <taxon>Alveolata</taxon>
        <taxon>Perkinsozoa</taxon>
        <taxon>Perkinsea</taxon>
        <taxon>Perkinsida</taxon>
        <taxon>Perkinsidae</taxon>
        <taxon>Perkinsus</taxon>
    </lineage>
</organism>
<dbReference type="InterPro" id="IPR050505">
    <property type="entry name" value="WDR55/POC1"/>
</dbReference>
<name>C5L0S6_PERM5</name>
<dbReference type="InterPro" id="IPR015943">
    <property type="entry name" value="WD40/YVTN_repeat-like_dom_sf"/>
</dbReference>
<evidence type="ECO:0000313" key="6">
    <source>
        <dbReference type="Proteomes" id="UP000007800"/>
    </source>
</evidence>
<dbReference type="InterPro" id="IPR001680">
    <property type="entry name" value="WD40_rpt"/>
</dbReference>
<dbReference type="GeneID" id="9052493"/>
<comment type="similarity">
    <text evidence="1">Belongs to the WD repeat WDR55 family.</text>
</comment>
<dbReference type="Gene3D" id="2.130.10.10">
    <property type="entry name" value="YVTN repeat-like/Quinoprotein amine dehydrogenase"/>
    <property type="match status" value="3"/>
</dbReference>
<dbReference type="InParanoid" id="C5L0S6"/>
<dbReference type="PANTHER" id="PTHR44019:SF20">
    <property type="entry name" value="WD REPEAT-CONTAINING PROTEIN 55"/>
    <property type="match status" value="1"/>
</dbReference>
<dbReference type="InterPro" id="IPR036322">
    <property type="entry name" value="WD40_repeat_dom_sf"/>
</dbReference>
<reference evidence="5 6" key="1">
    <citation type="submission" date="2008-07" db="EMBL/GenBank/DDBJ databases">
        <authorList>
            <person name="El-Sayed N."/>
            <person name="Caler E."/>
            <person name="Inman J."/>
            <person name="Amedeo P."/>
            <person name="Hass B."/>
            <person name="Wortman J."/>
        </authorList>
    </citation>
    <scope>NUCLEOTIDE SEQUENCE [LARGE SCALE GENOMIC DNA]</scope>
    <source>
        <strain evidence="6">ATCC 50983 / TXsc</strain>
    </source>
</reference>
<dbReference type="SMART" id="SM00320">
    <property type="entry name" value="WD40"/>
    <property type="match status" value="11"/>
</dbReference>
<dbReference type="Pfam" id="PF24796">
    <property type="entry name" value="WDR55"/>
    <property type="match status" value="1"/>
</dbReference>